<dbReference type="Proteomes" id="UP001500432">
    <property type="component" value="Unassembled WGS sequence"/>
</dbReference>
<dbReference type="EMBL" id="BAAAQW010000010">
    <property type="protein sequence ID" value="GAA2202317.1"/>
    <property type="molecule type" value="Genomic_DNA"/>
</dbReference>
<sequence>MNTFWLPQKVPLSNHIQSWATLTPAEQPLTMRAFTGLTVVCTIQGTVGAVSLIPDAVSLPPNGRGFCPANGKTVAGVSMGAVGREEE</sequence>
<dbReference type="Pfam" id="PF00268">
    <property type="entry name" value="Ribonuc_red_sm"/>
    <property type="match status" value="1"/>
</dbReference>
<organism evidence="2 3">
    <name type="scientific">Sinomonas flava</name>
    <dbReference type="NCBI Taxonomy" id="496857"/>
    <lineage>
        <taxon>Bacteria</taxon>
        <taxon>Bacillati</taxon>
        <taxon>Actinomycetota</taxon>
        <taxon>Actinomycetes</taxon>
        <taxon>Micrococcales</taxon>
        <taxon>Micrococcaceae</taxon>
        <taxon>Sinomonas</taxon>
    </lineage>
</organism>
<dbReference type="InterPro" id="IPR009078">
    <property type="entry name" value="Ferritin-like_SF"/>
</dbReference>
<dbReference type="InterPro" id="IPR000358">
    <property type="entry name" value="RNR_small_fam"/>
</dbReference>
<dbReference type="InterPro" id="IPR012348">
    <property type="entry name" value="RNR-like"/>
</dbReference>
<evidence type="ECO:0000313" key="3">
    <source>
        <dbReference type="Proteomes" id="UP001500432"/>
    </source>
</evidence>
<reference evidence="3" key="1">
    <citation type="journal article" date="2019" name="Int. J. Syst. Evol. Microbiol.">
        <title>The Global Catalogue of Microorganisms (GCM) 10K type strain sequencing project: providing services to taxonomists for standard genome sequencing and annotation.</title>
        <authorList>
            <consortium name="The Broad Institute Genomics Platform"/>
            <consortium name="The Broad Institute Genome Sequencing Center for Infectious Disease"/>
            <person name="Wu L."/>
            <person name="Ma J."/>
        </authorList>
    </citation>
    <scope>NUCLEOTIDE SEQUENCE [LARGE SCALE GENOMIC DNA]</scope>
    <source>
        <strain evidence="3">JCM 16034</strain>
    </source>
</reference>
<keyword evidence="3" id="KW-1185">Reference proteome</keyword>
<accession>A0ABP5NVN9</accession>
<comment type="caution">
    <text evidence="2">The sequence shown here is derived from an EMBL/GenBank/DDBJ whole genome shotgun (WGS) entry which is preliminary data.</text>
</comment>
<evidence type="ECO:0000313" key="2">
    <source>
        <dbReference type="EMBL" id="GAA2202317.1"/>
    </source>
</evidence>
<gene>
    <name evidence="2" type="ORF">GCM10009849_30260</name>
</gene>
<comment type="cofactor">
    <cofactor evidence="1">
        <name>Fe cation</name>
        <dbReference type="ChEBI" id="CHEBI:24875"/>
    </cofactor>
</comment>
<protein>
    <submittedName>
        <fullName evidence="2">Uncharacterized protein</fullName>
    </submittedName>
</protein>
<evidence type="ECO:0000256" key="1">
    <source>
        <dbReference type="ARBA" id="ARBA00001962"/>
    </source>
</evidence>
<dbReference type="Gene3D" id="1.10.620.20">
    <property type="entry name" value="Ribonucleotide Reductase, subunit A"/>
    <property type="match status" value="1"/>
</dbReference>
<proteinExistence type="predicted"/>
<dbReference type="SUPFAM" id="SSF47240">
    <property type="entry name" value="Ferritin-like"/>
    <property type="match status" value="1"/>
</dbReference>
<name>A0ABP5NVN9_9MICC</name>